<dbReference type="Pfam" id="PF05448">
    <property type="entry name" value="AXE1"/>
    <property type="match status" value="1"/>
</dbReference>
<evidence type="ECO:0000259" key="3">
    <source>
        <dbReference type="Pfam" id="PF05448"/>
    </source>
</evidence>
<accession>A0A6N7EH91</accession>
<comment type="caution">
    <text evidence="4">The sequence shown here is derived from an EMBL/GenBank/DDBJ whole genome shotgun (WGS) entry which is preliminary data.</text>
</comment>
<feature type="domain" description="Acetyl xylan esterase" evidence="3">
    <location>
        <begin position="1"/>
        <end position="324"/>
    </location>
</feature>
<feature type="active site" description="Nucleophile" evidence="1">
    <location>
        <position position="187"/>
    </location>
</feature>
<evidence type="ECO:0000313" key="5">
    <source>
        <dbReference type="Proteomes" id="UP000437709"/>
    </source>
</evidence>
<dbReference type="EMBL" id="WHPC01000001">
    <property type="protein sequence ID" value="MPV35516.1"/>
    <property type="molecule type" value="Genomic_DNA"/>
</dbReference>
<feature type="active site" description="Charge relay system" evidence="1">
    <location>
        <position position="307"/>
    </location>
</feature>
<dbReference type="SUPFAM" id="SSF53474">
    <property type="entry name" value="alpha/beta-Hydrolases"/>
    <property type="match status" value="1"/>
</dbReference>
<evidence type="ECO:0000256" key="2">
    <source>
        <dbReference type="PIRSR" id="PIRSR639069-2"/>
    </source>
</evidence>
<evidence type="ECO:0000256" key="1">
    <source>
        <dbReference type="PIRSR" id="PIRSR639069-1"/>
    </source>
</evidence>
<dbReference type="GO" id="GO:0052689">
    <property type="term" value="F:carboxylic ester hydrolase activity"/>
    <property type="evidence" value="ECO:0007669"/>
    <property type="project" value="TreeGrafter"/>
</dbReference>
<dbReference type="InterPro" id="IPR008391">
    <property type="entry name" value="AXE1_dom"/>
</dbReference>
<feature type="binding site" evidence="2">
    <location>
        <position position="92"/>
    </location>
    <ligand>
        <name>substrate</name>
    </ligand>
</feature>
<gene>
    <name evidence="4" type="ORF">GB881_00385</name>
</gene>
<organism evidence="4 5">
    <name type="scientific">Georgenia subflava</name>
    <dbReference type="NCBI Taxonomy" id="1622177"/>
    <lineage>
        <taxon>Bacteria</taxon>
        <taxon>Bacillati</taxon>
        <taxon>Actinomycetota</taxon>
        <taxon>Actinomycetes</taxon>
        <taxon>Micrococcales</taxon>
        <taxon>Bogoriellaceae</taxon>
        <taxon>Georgenia</taxon>
    </lineage>
</organism>
<dbReference type="Proteomes" id="UP000437709">
    <property type="component" value="Unassembled WGS sequence"/>
</dbReference>
<dbReference type="RefSeq" id="WP_152193422.1">
    <property type="nucleotide sequence ID" value="NZ_VUKD01000001.1"/>
</dbReference>
<dbReference type="PANTHER" id="PTHR40111">
    <property type="entry name" value="CEPHALOSPORIN-C DEACETYLASE"/>
    <property type="match status" value="1"/>
</dbReference>
<proteinExistence type="predicted"/>
<name>A0A6N7EH91_9MICO</name>
<dbReference type="Gene3D" id="3.40.50.1820">
    <property type="entry name" value="alpha/beta hydrolase"/>
    <property type="match status" value="1"/>
</dbReference>
<dbReference type="InterPro" id="IPR029058">
    <property type="entry name" value="AB_hydrolase_fold"/>
</dbReference>
<reference evidence="4 5" key="1">
    <citation type="submission" date="2019-10" db="EMBL/GenBank/DDBJ databases">
        <title>Georgenia wutianyii sp. nov. and Georgenia yuyongxinii sp. nov. isolated from plateau pika (Ochotona curzoniae) in the Qinghai-Tibet plateau of China.</title>
        <authorList>
            <person name="Tian Z."/>
        </authorList>
    </citation>
    <scope>NUCLEOTIDE SEQUENCE [LARGE SCALE GENOMIC DNA]</scope>
    <source>
        <strain evidence="4 5">JCM 19765</strain>
    </source>
</reference>
<dbReference type="InterPro" id="IPR039069">
    <property type="entry name" value="CE7"/>
</dbReference>
<protein>
    <submittedName>
        <fullName evidence="4">Prolyl oligopeptidase family serine peptidase</fullName>
    </submittedName>
</protein>
<dbReference type="GO" id="GO:0005976">
    <property type="term" value="P:polysaccharide metabolic process"/>
    <property type="evidence" value="ECO:0007669"/>
    <property type="project" value="TreeGrafter"/>
</dbReference>
<evidence type="ECO:0000313" key="4">
    <source>
        <dbReference type="EMBL" id="MPV35516.1"/>
    </source>
</evidence>
<feature type="active site" description="Charge relay system" evidence="1">
    <location>
        <position position="273"/>
    </location>
</feature>
<dbReference type="PANTHER" id="PTHR40111:SF1">
    <property type="entry name" value="CEPHALOSPORIN-C DEACETYLASE"/>
    <property type="match status" value="1"/>
</dbReference>
<sequence length="345" mass="36718">MPLFDLDRASLERYLPEIDEPADFDGFWATTLAEARTFELALTAAPVDTGLALVDTYDVTFAGFGGHPVRAWLTKPAGTTEPLPAVVEFVGYGGGRGLPHERLAWAAAGYAHLVMDTRGQGSAWGAGGDTPDPVGSAPAAPGFLTRGLLDPAEHYYRRVFTDAVRAVDAVRALDGVDASRVAVTSGSQGGGIALAVAGLVPDLVAVMPDVPFLCHYRRATEITANPPYAELTQYLSVHRDHVDTAFRTLSYLDGVSFARRANAPALFSVALMDLTCPPSTVYAAFNHYGTGTGAPPKDITVYPYNQHEGGAAWQLGRQIHWLADVHRTRTDGTDARPVLAAGTRG</sequence>
<dbReference type="OrthoDB" id="9770528at2"/>
<keyword evidence="5" id="KW-1185">Reference proteome</keyword>
<dbReference type="AlphaFoldDB" id="A0A6N7EH91"/>